<dbReference type="KEGG" id="ajg:KKR91_10570"/>
<dbReference type="AlphaFoldDB" id="A0A975QYP9"/>
<evidence type="ECO:0000259" key="2">
    <source>
        <dbReference type="Pfam" id="PF11716"/>
    </source>
</evidence>
<proteinExistence type="predicted"/>
<keyword evidence="3" id="KW-0413">Isomerase</keyword>
<gene>
    <name evidence="3" type="ORF">KKR91_10570</name>
</gene>
<dbReference type="GO" id="GO:0046872">
    <property type="term" value="F:metal ion binding"/>
    <property type="evidence" value="ECO:0007669"/>
    <property type="project" value="InterPro"/>
</dbReference>
<protein>
    <submittedName>
        <fullName evidence="3">Maleylpyruvate isomerase family mycothiol-dependent enzyme</fullName>
    </submittedName>
</protein>
<evidence type="ECO:0000313" key="3">
    <source>
        <dbReference type="EMBL" id="QWC08975.1"/>
    </source>
</evidence>
<dbReference type="NCBIfam" id="TIGR03083">
    <property type="entry name" value="maleylpyruvate isomerase family mycothiol-dependent enzyme"/>
    <property type="match status" value="1"/>
</dbReference>
<keyword evidence="4" id="KW-1185">Reference proteome</keyword>
<evidence type="ECO:0000256" key="1">
    <source>
        <dbReference type="SAM" id="MobiDB-lite"/>
    </source>
</evidence>
<sequence length="247" mass="27074">MRPAVPTEQLWQWTHAERRRLLGLLEQLPEQDWQAPSLCTGWEVRHVAAHVASSPATRPAAVVGALLRGRGSFNRALYLEGLRLGSRPPAAILDELRRYDGARTRPFVTTRWDPLVDILVHSQDIAVPLGLSHPMPTAPATAAAAHVWAAPFPFRARRRLRGFRLSATDAQWSAGSGRAVRGPIAALLLLLTGRSALLSQLEGEGAQTLVRRQLRPPGSRPTGVHHERPGTNPYWADGPDPDHHVGP</sequence>
<reference evidence="3 4" key="1">
    <citation type="submission" date="2021-05" db="EMBL/GenBank/DDBJ databases">
        <title>Novel species in genus Arthrobacter.</title>
        <authorList>
            <person name="Zhang G."/>
        </authorList>
    </citation>
    <scope>NUCLEOTIDE SEQUENCE [LARGE SCALE GENOMIC DNA]</scope>
    <source>
        <strain evidence="4">zg-ZUI227</strain>
    </source>
</reference>
<accession>A0A975QYP9</accession>
<evidence type="ECO:0000313" key="4">
    <source>
        <dbReference type="Proteomes" id="UP000676885"/>
    </source>
</evidence>
<dbReference type="RefSeq" id="WP_210229373.1">
    <property type="nucleotide sequence ID" value="NZ_CP076022.1"/>
</dbReference>
<dbReference type="InterPro" id="IPR024344">
    <property type="entry name" value="MDMPI_metal-binding"/>
</dbReference>
<dbReference type="InterPro" id="IPR034660">
    <property type="entry name" value="DinB/YfiT-like"/>
</dbReference>
<feature type="domain" description="Mycothiol-dependent maleylpyruvate isomerase metal-binding" evidence="2">
    <location>
        <begin position="15"/>
        <end position="54"/>
    </location>
</feature>
<dbReference type="GO" id="GO:0016853">
    <property type="term" value="F:isomerase activity"/>
    <property type="evidence" value="ECO:0007669"/>
    <property type="project" value="UniProtKB-KW"/>
</dbReference>
<feature type="region of interest" description="Disordered" evidence="1">
    <location>
        <begin position="212"/>
        <end position="247"/>
    </location>
</feature>
<dbReference type="Pfam" id="PF11716">
    <property type="entry name" value="MDMPI_N"/>
    <property type="match status" value="1"/>
</dbReference>
<dbReference type="Proteomes" id="UP000676885">
    <property type="component" value="Chromosome"/>
</dbReference>
<dbReference type="Gene3D" id="1.20.120.450">
    <property type="entry name" value="dinb family like domain"/>
    <property type="match status" value="1"/>
</dbReference>
<name>A0A975QYP9_9MICC</name>
<dbReference type="InterPro" id="IPR017517">
    <property type="entry name" value="Maleyloyr_isom"/>
</dbReference>
<dbReference type="SUPFAM" id="SSF109854">
    <property type="entry name" value="DinB/YfiT-like putative metalloenzymes"/>
    <property type="match status" value="1"/>
</dbReference>
<dbReference type="EMBL" id="CP076022">
    <property type="protein sequence ID" value="QWC08975.1"/>
    <property type="molecule type" value="Genomic_DNA"/>
</dbReference>
<organism evidence="3 4">
    <name type="scientific">Arthrobacter jiangjiafuii</name>
    <dbReference type="NCBI Taxonomy" id="2817475"/>
    <lineage>
        <taxon>Bacteria</taxon>
        <taxon>Bacillati</taxon>
        <taxon>Actinomycetota</taxon>
        <taxon>Actinomycetes</taxon>
        <taxon>Micrococcales</taxon>
        <taxon>Micrococcaceae</taxon>
        <taxon>Arthrobacter</taxon>
    </lineage>
</organism>